<evidence type="ECO:0008006" key="12">
    <source>
        <dbReference type="Google" id="ProtNLM"/>
    </source>
</evidence>
<dbReference type="SMART" id="SM00091">
    <property type="entry name" value="PAS"/>
    <property type="match status" value="1"/>
</dbReference>
<dbReference type="CDD" id="cd00082">
    <property type="entry name" value="HisKA"/>
    <property type="match status" value="1"/>
</dbReference>
<evidence type="ECO:0000259" key="8">
    <source>
        <dbReference type="PROSITE" id="PS50109"/>
    </source>
</evidence>
<keyword evidence="3" id="KW-0547">Nucleotide-binding</keyword>
<dbReference type="PANTHER" id="PTHR43065">
    <property type="entry name" value="SENSOR HISTIDINE KINASE"/>
    <property type="match status" value="1"/>
</dbReference>
<dbReference type="Pfam" id="PF02518">
    <property type="entry name" value="HATPase_c"/>
    <property type="match status" value="1"/>
</dbReference>
<dbReference type="GO" id="GO:0000155">
    <property type="term" value="F:phosphorelay sensor kinase activity"/>
    <property type="evidence" value="ECO:0007669"/>
    <property type="project" value="InterPro"/>
</dbReference>
<feature type="domain" description="PAC" evidence="10">
    <location>
        <begin position="138"/>
        <end position="190"/>
    </location>
</feature>
<dbReference type="InterPro" id="IPR004358">
    <property type="entry name" value="Sig_transdc_His_kin-like_C"/>
</dbReference>
<sequence length="428" mass="47301">MSESLQGKKTPKEELEILSQAFQTFNEATQQLQDSYDDLKGRVKLLDLELTKKNQELEKNLTEKEEVKNYLNNILESLTTGVIVIDKQGGITTFNKTAGLITGLTPESCLGKPLKDLFHDDLFENMVSRLAKTGGKPLSVDREISTANASRIHIQASASPVLDPDDQQIGSLLIVKDMTRIRHLEIEAQRNQRLRSMGEVAAGIAHEIRNPLGSIELFASLLKKDVEGDEEKFKLVEHIRSGVKNMDRIISTLLLFAKSPRPSQQKCDIHQLLNTLLTGSSDTVIPGNINIFRNFGENDALVNGDQELLKQVFGNLIRNAVQAMPKGGELNLTTKEISAPSNLSETGNDHRQFITITVSDTGLGIAPDHLVKIFNPFFSTKDKGTGLGLAISHNIIKAHQGTIDAESETGKPTNFIVKLPSWDDEFDE</sequence>
<keyword evidence="1" id="KW-0597">Phosphoprotein</keyword>
<dbReference type="Pfam" id="PF00512">
    <property type="entry name" value="HisKA"/>
    <property type="match status" value="1"/>
</dbReference>
<evidence type="ECO:0000256" key="5">
    <source>
        <dbReference type="ARBA" id="ARBA00022840"/>
    </source>
</evidence>
<feature type="domain" description="PAS" evidence="9">
    <location>
        <begin position="67"/>
        <end position="121"/>
    </location>
</feature>
<reference evidence="11" key="1">
    <citation type="submission" date="2018-06" db="EMBL/GenBank/DDBJ databases">
        <authorList>
            <person name="Zhirakovskaya E."/>
        </authorList>
    </citation>
    <scope>NUCLEOTIDE SEQUENCE</scope>
</reference>
<dbReference type="InterPro" id="IPR013767">
    <property type="entry name" value="PAS_fold"/>
</dbReference>
<dbReference type="GO" id="GO:0005524">
    <property type="term" value="F:ATP binding"/>
    <property type="evidence" value="ECO:0007669"/>
    <property type="project" value="UniProtKB-KW"/>
</dbReference>
<evidence type="ECO:0000256" key="6">
    <source>
        <dbReference type="ARBA" id="ARBA00023012"/>
    </source>
</evidence>
<evidence type="ECO:0000259" key="9">
    <source>
        <dbReference type="PROSITE" id="PS50112"/>
    </source>
</evidence>
<dbReference type="InterPro" id="IPR003661">
    <property type="entry name" value="HisK_dim/P_dom"/>
</dbReference>
<dbReference type="PROSITE" id="PS50109">
    <property type="entry name" value="HIS_KIN"/>
    <property type="match status" value="1"/>
</dbReference>
<dbReference type="AlphaFoldDB" id="A0A3B1D630"/>
<dbReference type="NCBIfam" id="TIGR00229">
    <property type="entry name" value="sensory_box"/>
    <property type="match status" value="1"/>
</dbReference>
<keyword evidence="2" id="KW-0808">Transferase</keyword>
<dbReference type="EMBL" id="UOGG01000156">
    <property type="protein sequence ID" value="VAX31428.1"/>
    <property type="molecule type" value="Genomic_DNA"/>
</dbReference>
<dbReference type="PRINTS" id="PR00344">
    <property type="entry name" value="BCTRLSENSOR"/>
</dbReference>
<accession>A0A3B1D630</accession>
<dbReference type="PROSITE" id="PS50112">
    <property type="entry name" value="PAS"/>
    <property type="match status" value="1"/>
</dbReference>
<dbReference type="SMART" id="SM00387">
    <property type="entry name" value="HATPase_c"/>
    <property type="match status" value="1"/>
</dbReference>
<keyword evidence="4" id="KW-0418">Kinase</keyword>
<evidence type="ECO:0000256" key="2">
    <source>
        <dbReference type="ARBA" id="ARBA00022679"/>
    </source>
</evidence>
<name>A0A3B1D630_9ZZZZ</name>
<evidence type="ECO:0000256" key="4">
    <source>
        <dbReference type="ARBA" id="ARBA00022777"/>
    </source>
</evidence>
<dbReference type="InterPro" id="IPR005467">
    <property type="entry name" value="His_kinase_dom"/>
</dbReference>
<evidence type="ECO:0000313" key="11">
    <source>
        <dbReference type="EMBL" id="VAX31428.1"/>
    </source>
</evidence>
<dbReference type="CDD" id="cd00130">
    <property type="entry name" value="PAS"/>
    <property type="match status" value="1"/>
</dbReference>
<dbReference type="InterPro" id="IPR035965">
    <property type="entry name" value="PAS-like_dom_sf"/>
</dbReference>
<dbReference type="Gene3D" id="1.10.287.130">
    <property type="match status" value="1"/>
</dbReference>
<dbReference type="InterPro" id="IPR003594">
    <property type="entry name" value="HATPase_dom"/>
</dbReference>
<dbReference type="SUPFAM" id="SSF55874">
    <property type="entry name" value="ATPase domain of HSP90 chaperone/DNA topoisomerase II/histidine kinase"/>
    <property type="match status" value="1"/>
</dbReference>
<dbReference type="InterPro" id="IPR000700">
    <property type="entry name" value="PAS-assoc_C"/>
</dbReference>
<feature type="domain" description="Histidine kinase" evidence="8">
    <location>
        <begin position="203"/>
        <end position="423"/>
    </location>
</feature>
<dbReference type="GO" id="GO:0006355">
    <property type="term" value="P:regulation of DNA-templated transcription"/>
    <property type="evidence" value="ECO:0007669"/>
    <property type="project" value="InterPro"/>
</dbReference>
<dbReference type="SMART" id="SM00388">
    <property type="entry name" value="HisKA"/>
    <property type="match status" value="1"/>
</dbReference>
<keyword evidence="7" id="KW-0175">Coiled coil</keyword>
<keyword evidence="5" id="KW-0067">ATP-binding</keyword>
<dbReference type="InterPro" id="IPR036890">
    <property type="entry name" value="HATPase_C_sf"/>
</dbReference>
<dbReference type="InterPro" id="IPR036097">
    <property type="entry name" value="HisK_dim/P_sf"/>
</dbReference>
<dbReference type="PANTHER" id="PTHR43065:SF10">
    <property type="entry name" value="PEROXIDE STRESS-ACTIVATED HISTIDINE KINASE MAK3"/>
    <property type="match status" value="1"/>
</dbReference>
<dbReference type="PROSITE" id="PS50113">
    <property type="entry name" value="PAC"/>
    <property type="match status" value="1"/>
</dbReference>
<dbReference type="SUPFAM" id="SSF47384">
    <property type="entry name" value="Homodimeric domain of signal transducing histidine kinase"/>
    <property type="match status" value="1"/>
</dbReference>
<feature type="coiled-coil region" evidence="7">
    <location>
        <begin position="36"/>
        <end position="74"/>
    </location>
</feature>
<dbReference type="InterPro" id="IPR000014">
    <property type="entry name" value="PAS"/>
</dbReference>
<organism evidence="11">
    <name type="scientific">hydrothermal vent metagenome</name>
    <dbReference type="NCBI Taxonomy" id="652676"/>
    <lineage>
        <taxon>unclassified sequences</taxon>
        <taxon>metagenomes</taxon>
        <taxon>ecological metagenomes</taxon>
    </lineage>
</organism>
<protein>
    <recommendedName>
        <fullName evidence="12">Flagellar sensor histidine kinase FleS</fullName>
    </recommendedName>
</protein>
<evidence type="ECO:0000259" key="10">
    <source>
        <dbReference type="PROSITE" id="PS50113"/>
    </source>
</evidence>
<keyword evidence="6" id="KW-0902">Two-component regulatory system</keyword>
<evidence type="ECO:0000256" key="1">
    <source>
        <dbReference type="ARBA" id="ARBA00022553"/>
    </source>
</evidence>
<dbReference type="Pfam" id="PF00989">
    <property type="entry name" value="PAS"/>
    <property type="match status" value="1"/>
</dbReference>
<dbReference type="SUPFAM" id="SSF55785">
    <property type="entry name" value="PYP-like sensor domain (PAS domain)"/>
    <property type="match status" value="1"/>
</dbReference>
<evidence type="ECO:0000256" key="7">
    <source>
        <dbReference type="SAM" id="Coils"/>
    </source>
</evidence>
<proteinExistence type="predicted"/>
<dbReference type="Gene3D" id="3.30.450.20">
    <property type="entry name" value="PAS domain"/>
    <property type="match status" value="1"/>
</dbReference>
<gene>
    <name evidence="11" type="ORF">MNBD_NITROSPINAE05-585</name>
</gene>
<evidence type="ECO:0000256" key="3">
    <source>
        <dbReference type="ARBA" id="ARBA00022741"/>
    </source>
</evidence>
<dbReference type="Gene3D" id="3.30.565.10">
    <property type="entry name" value="Histidine kinase-like ATPase, C-terminal domain"/>
    <property type="match status" value="1"/>
</dbReference>